<evidence type="ECO:0000256" key="1">
    <source>
        <dbReference type="SAM" id="MobiDB-lite"/>
    </source>
</evidence>
<gene>
    <name evidence="2" type="ORF">RRG08_031007</name>
</gene>
<keyword evidence="3" id="KW-1185">Reference proteome</keyword>
<dbReference type="AlphaFoldDB" id="A0AAE1AFK7"/>
<evidence type="ECO:0000313" key="2">
    <source>
        <dbReference type="EMBL" id="KAK3785772.1"/>
    </source>
</evidence>
<comment type="caution">
    <text evidence="2">The sequence shown here is derived from an EMBL/GenBank/DDBJ whole genome shotgun (WGS) entry which is preliminary data.</text>
</comment>
<organism evidence="2 3">
    <name type="scientific">Elysia crispata</name>
    <name type="common">lettuce slug</name>
    <dbReference type="NCBI Taxonomy" id="231223"/>
    <lineage>
        <taxon>Eukaryota</taxon>
        <taxon>Metazoa</taxon>
        <taxon>Spiralia</taxon>
        <taxon>Lophotrochozoa</taxon>
        <taxon>Mollusca</taxon>
        <taxon>Gastropoda</taxon>
        <taxon>Heterobranchia</taxon>
        <taxon>Euthyneura</taxon>
        <taxon>Panpulmonata</taxon>
        <taxon>Sacoglossa</taxon>
        <taxon>Placobranchoidea</taxon>
        <taxon>Plakobranchidae</taxon>
        <taxon>Elysia</taxon>
    </lineage>
</organism>
<accession>A0AAE1AFK7</accession>
<evidence type="ECO:0000313" key="3">
    <source>
        <dbReference type="Proteomes" id="UP001283361"/>
    </source>
</evidence>
<proteinExistence type="predicted"/>
<protein>
    <submittedName>
        <fullName evidence="2">Uncharacterized protein</fullName>
    </submittedName>
</protein>
<dbReference type="Proteomes" id="UP001283361">
    <property type="component" value="Unassembled WGS sequence"/>
</dbReference>
<dbReference type="EMBL" id="JAWDGP010002062">
    <property type="protein sequence ID" value="KAK3785772.1"/>
    <property type="molecule type" value="Genomic_DNA"/>
</dbReference>
<feature type="compositionally biased region" description="Basic and acidic residues" evidence="1">
    <location>
        <begin position="26"/>
        <end position="52"/>
    </location>
</feature>
<name>A0AAE1AFK7_9GAST</name>
<sequence>MVTAKQVTELLDRMLNTLDTSLITSQEERHQRNLNENKQLKKQVAEMEDRVRTKSQAAGGVKLASM</sequence>
<feature type="region of interest" description="Disordered" evidence="1">
    <location>
        <begin position="26"/>
        <end position="66"/>
    </location>
</feature>
<reference evidence="2" key="1">
    <citation type="journal article" date="2023" name="G3 (Bethesda)">
        <title>A reference genome for the long-term kleptoplast-retaining sea slug Elysia crispata morphotype clarki.</title>
        <authorList>
            <person name="Eastman K.E."/>
            <person name="Pendleton A.L."/>
            <person name="Shaikh M.A."/>
            <person name="Suttiyut T."/>
            <person name="Ogas R."/>
            <person name="Tomko P."/>
            <person name="Gavelis G."/>
            <person name="Widhalm J.R."/>
            <person name="Wisecaver J.H."/>
        </authorList>
    </citation>
    <scope>NUCLEOTIDE SEQUENCE</scope>
    <source>
        <strain evidence="2">ECLA1</strain>
    </source>
</reference>